<proteinExistence type="inferred from homology"/>
<dbReference type="AlphaFoldDB" id="A0A3S9V6J6"/>
<feature type="domain" description="Glycoside hydrolase family 65 N-terminal" evidence="8">
    <location>
        <begin position="17"/>
        <end position="254"/>
    </location>
</feature>
<comment type="similarity">
    <text evidence="1">Belongs to the glycosyl hydrolase 65 family.</text>
</comment>
<feature type="domain" description="Glycoside hydrolase family 65 C-terminal" evidence="7">
    <location>
        <begin position="708"/>
        <end position="751"/>
    </location>
</feature>
<dbReference type="PANTHER" id="PTHR11051">
    <property type="entry name" value="GLYCOSYL HYDROLASE-RELATED"/>
    <property type="match status" value="1"/>
</dbReference>
<dbReference type="InterPro" id="IPR037018">
    <property type="entry name" value="GH65_N"/>
</dbReference>
<dbReference type="Gene3D" id="2.60.420.10">
    <property type="entry name" value="Maltose phosphorylase, domain 3"/>
    <property type="match status" value="1"/>
</dbReference>
<dbReference type="Pfam" id="PF03632">
    <property type="entry name" value="Glyco_hydro_65m"/>
    <property type="match status" value="1"/>
</dbReference>
<dbReference type="KEGG" id="plut:EI981_05360"/>
<sequence length="791" mass="91705">MEYKATDAQYEGWVISETAFDVRHLAKFETIFSQGNGYLGLRAATEECYGGERRNLFIAGTFNRFVNQEVTELPNAADMLQLDIRLNGNPFHLEKGTIHSYRREFDLRQGELRRDIVWEDEQGAQFKLRYRRFVSLQNMHLLGMRVEITPLTHPSDIFIRSGINGQMTNSGVQHFLEGDRRVFDKELLQLTATTSQSDIEFVHTIASQLYRSGSRLQTDPVPSMERRKVMLTYQADAEVGETIRFDKIASVHTSFDFDWNERSTSSHSLMAFAREHLLAAANKGFDQLFNEHEQAWQRRWKHISIEISSSDFFDQLSVRFAQYHLTIMTPAHDSRFSIGAKGLTGEGYKGHVFWDTEVFILPYFLYTEPETARKLVEYRYHTLKGARKNALDHGYRGAMYPWESAVTGEEETPEWGPVDIVTGTPTYIWTGKIEQHITADVAYGAWHYYQATDDQEYMDRCGYEIMMETATFWASRLEWNEERQQYHITDVIGPDEYKEHVSNNAYTNYMAYWNIMKAIECTHSLMQVQNEVYARLEQELSLTERLKEWEEKAQYIYLPQPDSYSHLIPQDDTYLHLQVIDLQKYRNQKVVASILADYSMTQLSEIQVSKQADILVLFYLLEDWFSKEVKAANWHYYEPKTLHDSSLSLSTHSLLACDVHDMDLAYEMFAKAARIDLGTNMHSCDEGIHAASIGGIWKAAIMGFGGVRSWEGTLRLNPMLPRTWDRLSFPLYWQGSQLQVTVNRDKLEVKRILSEASVGSKLREMNILIHGRPCSLTDHLIIDLKEGIPVE</sequence>
<dbReference type="GO" id="GO:0005975">
    <property type="term" value="P:carbohydrate metabolic process"/>
    <property type="evidence" value="ECO:0007669"/>
    <property type="project" value="InterPro"/>
</dbReference>
<dbReference type="Gene3D" id="2.70.98.40">
    <property type="entry name" value="Glycoside hydrolase, family 65, N-terminal domain"/>
    <property type="match status" value="1"/>
</dbReference>
<evidence type="ECO:0000313" key="9">
    <source>
        <dbReference type="EMBL" id="AZS18151.1"/>
    </source>
</evidence>
<dbReference type="GO" id="GO:0030246">
    <property type="term" value="F:carbohydrate binding"/>
    <property type="evidence" value="ECO:0007669"/>
    <property type="project" value="InterPro"/>
</dbReference>
<dbReference type="SUPFAM" id="SSF74650">
    <property type="entry name" value="Galactose mutarotase-like"/>
    <property type="match status" value="1"/>
</dbReference>
<dbReference type="GO" id="GO:0016757">
    <property type="term" value="F:glycosyltransferase activity"/>
    <property type="evidence" value="ECO:0007669"/>
    <property type="project" value="UniProtKB-KW"/>
</dbReference>
<gene>
    <name evidence="9" type="ORF">EI981_05360</name>
</gene>
<dbReference type="OrthoDB" id="9758855at2"/>
<dbReference type="Pfam" id="PF03633">
    <property type="entry name" value="Glyco_hydro_65C"/>
    <property type="match status" value="1"/>
</dbReference>
<dbReference type="EMBL" id="CP034346">
    <property type="protein sequence ID" value="AZS18151.1"/>
    <property type="molecule type" value="Genomic_DNA"/>
</dbReference>
<name>A0A3S9V6J6_9BACL</name>
<reference evidence="10" key="1">
    <citation type="submission" date="2018-12" db="EMBL/GenBank/DDBJ databases">
        <title>Complete genome sequence of Paenibacillus sp. MBLB1234.</title>
        <authorList>
            <person name="Nam Y.-D."/>
            <person name="Kang J."/>
            <person name="Chung W.-H."/>
            <person name="Park Y.S."/>
        </authorList>
    </citation>
    <scope>NUCLEOTIDE SEQUENCE [LARGE SCALE GENOMIC DNA]</scope>
    <source>
        <strain evidence="10">MBLB1234</strain>
    </source>
</reference>
<feature type="binding site" evidence="5">
    <location>
        <begin position="610"/>
        <end position="611"/>
    </location>
    <ligand>
        <name>substrate</name>
    </ligand>
</feature>
<evidence type="ECO:0000259" key="6">
    <source>
        <dbReference type="Pfam" id="PF03632"/>
    </source>
</evidence>
<dbReference type="PIRSF" id="PIRSF036289">
    <property type="entry name" value="Glycosyl_hydrolase_malt_phosph"/>
    <property type="match status" value="1"/>
</dbReference>
<evidence type="ECO:0000259" key="7">
    <source>
        <dbReference type="Pfam" id="PF03633"/>
    </source>
</evidence>
<keyword evidence="9" id="KW-0378">Hydrolase</keyword>
<feature type="active site" description="Proton donor" evidence="4">
    <location>
        <position position="496"/>
    </location>
</feature>
<evidence type="ECO:0000259" key="8">
    <source>
        <dbReference type="Pfam" id="PF03636"/>
    </source>
</evidence>
<dbReference type="Gene3D" id="1.50.10.10">
    <property type="match status" value="1"/>
</dbReference>
<evidence type="ECO:0000256" key="2">
    <source>
        <dbReference type="ARBA" id="ARBA00022676"/>
    </source>
</evidence>
<organism evidence="9 10">
    <name type="scientific">Paenibacillus lutimineralis</name>
    <dbReference type="NCBI Taxonomy" id="2707005"/>
    <lineage>
        <taxon>Bacteria</taxon>
        <taxon>Bacillati</taxon>
        <taxon>Bacillota</taxon>
        <taxon>Bacilli</taxon>
        <taxon>Bacillales</taxon>
        <taxon>Paenibacillaceae</taxon>
        <taxon>Paenibacillus</taxon>
    </lineage>
</organism>
<accession>A0A3S9V6J6</accession>
<evidence type="ECO:0000256" key="5">
    <source>
        <dbReference type="PIRSR" id="PIRSR036289-51"/>
    </source>
</evidence>
<evidence type="ECO:0000256" key="4">
    <source>
        <dbReference type="PIRSR" id="PIRSR036289-50"/>
    </source>
</evidence>
<dbReference type="GO" id="GO:0004553">
    <property type="term" value="F:hydrolase activity, hydrolyzing O-glycosyl compounds"/>
    <property type="evidence" value="ECO:0007669"/>
    <property type="project" value="TreeGrafter"/>
</dbReference>
<dbReference type="InterPro" id="IPR005196">
    <property type="entry name" value="Glyco_hydro_65_N"/>
</dbReference>
<dbReference type="Proteomes" id="UP000270678">
    <property type="component" value="Chromosome"/>
</dbReference>
<keyword evidence="10" id="KW-1185">Reference proteome</keyword>
<keyword evidence="2" id="KW-0328">Glycosyltransferase</keyword>
<evidence type="ECO:0000313" key="10">
    <source>
        <dbReference type="Proteomes" id="UP000270678"/>
    </source>
</evidence>
<dbReference type="InterPro" id="IPR011013">
    <property type="entry name" value="Gal_mutarotase_sf_dom"/>
</dbReference>
<dbReference type="InterPro" id="IPR005194">
    <property type="entry name" value="Glyco_hydro_65_C"/>
</dbReference>
<protein>
    <submittedName>
        <fullName evidence="9">Glycoside hydrolase family 65 protein</fullName>
    </submittedName>
</protein>
<dbReference type="InterPro" id="IPR012341">
    <property type="entry name" value="6hp_glycosidase-like_sf"/>
</dbReference>
<evidence type="ECO:0000256" key="3">
    <source>
        <dbReference type="ARBA" id="ARBA00022679"/>
    </source>
</evidence>
<dbReference type="InterPro" id="IPR008928">
    <property type="entry name" value="6-hairpin_glycosidase_sf"/>
</dbReference>
<dbReference type="InterPro" id="IPR017045">
    <property type="entry name" value="Malt_Pase/Glycosyl_Hdrlase"/>
</dbReference>
<keyword evidence="3" id="KW-0808">Transferase</keyword>
<dbReference type="InterPro" id="IPR005195">
    <property type="entry name" value="Glyco_hydro_65_M"/>
</dbReference>
<evidence type="ECO:0000256" key="1">
    <source>
        <dbReference type="ARBA" id="ARBA00006768"/>
    </source>
</evidence>
<dbReference type="PANTHER" id="PTHR11051:SF8">
    <property type="entry name" value="PROTEIN-GLUCOSYLGALACTOSYLHYDROXYLYSINE GLUCOSIDASE"/>
    <property type="match status" value="1"/>
</dbReference>
<dbReference type="Pfam" id="PF03636">
    <property type="entry name" value="Glyco_hydro_65N"/>
    <property type="match status" value="1"/>
</dbReference>
<dbReference type="SUPFAM" id="SSF48208">
    <property type="entry name" value="Six-hairpin glycosidases"/>
    <property type="match status" value="1"/>
</dbReference>
<feature type="domain" description="Glycoside hydrolase family 65 central catalytic" evidence="6">
    <location>
        <begin position="319"/>
        <end position="698"/>
    </location>
</feature>
<feature type="binding site" evidence="5">
    <location>
        <begin position="354"/>
        <end position="355"/>
    </location>
    <ligand>
        <name>substrate</name>
    </ligand>
</feature>